<protein>
    <recommendedName>
        <fullName evidence="4">Lipoprotein</fullName>
    </recommendedName>
</protein>
<name>A0A318ECN4_9GAMM</name>
<dbReference type="RefSeq" id="WP_110265237.1">
    <property type="nucleotide sequence ID" value="NZ_CAKZQT010000001.1"/>
</dbReference>
<dbReference type="EMBL" id="QICN01000005">
    <property type="protein sequence ID" value="PXV67762.1"/>
    <property type="molecule type" value="Genomic_DNA"/>
</dbReference>
<evidence type="ECO:0000313" key="2">
    <source>
        <dbReference type="EMBL" id="PXV67762.1"/>
    </source>
</evidence>
<feature type="chain" id="PRO_5016341175" description="Lipoprotein" evidence="1">
    <location>
        <begin position="29"/>
        <end position="124"/>
    </location>
</feature>
<evidence type="ECO:0000313" key="3">
    <source>
        <dbReference type="Proteomes" id="UP000248330"/>
    </source>
</evidence>
<organism evidence="2 3">
    <name type="scientific">Sinimarinibacterium flocculans</name>
    <dbReference type="NCBI Taxonomy" id="985250"/>
    <lineage>
        <taxon>Bacteria</taxon>
        <taxon>Pseudomonadati</taxon>
        <taxon>Pseudomonadota</taxon>
        <taxon>Gammaproteobacteria</taxon>
        <taxon>Nevskiales</taxon>
        <taxon>Nevskiaceae</taxon>
        <taxon>Sinimarinibacterium</taxon>
    </lineage>
</organism>
<keyword evidence="1" id="KW-0732">Signal</keyword>
<proteinExistence type="predicted"/>
<evidence type="ECO:0000256" key="1">
    <source>
        <dbReference type="SAM" id="SignalP"/>
    </source>
</evidence>
<keyword evidence="3" id="KW-1185">Reference proteome</keyword>
<dbReference type="PROSITE" id="PS51257">
    <property type="entry name" value="PROKAR_LIPOPROTEIN"/>
    <property type="match status" value="1"/>
</dbReference>
<evidence type="ECO:0008006" key="4">
    <source>
        <dbReference type="Google" id="ProtNLM"/>
    </source>
</evidence>
<reference evidence="2 3" key="1">
    <citation type="submission" date="2018-04" db="EMBL/GenBank/DDBJ databases">
        <title>Genomic Encyclopedia of Type Strains, Phase IV (KMG-IV): sequencing the most valuable type-strain genomes for metagenomic binning, comparative biology and taxonomic classification.</title>
        <authorList>
            <person name="Goeker M."/>
        </authorList>
    </citation>
    <scope>NUCLEOTIDE SEQUENCE [LARGE SCALE GENOMIC DNA]</scope>
    <source>
        <strain evidence="2 3">DSM 104150</strain>
    </source>
</reference>
<accession>A0A318ECN4</accession>
<dbReference type="Proteomes" id="UP000248330">
    <property type="component" value="Unassembled WGS sequence"/>
</dbReference>
<gene>
    <name evidence="2" type="ORF">C8D93_105118</name>
</gene>
<feature type="signal peptide" evidence="1">
    <location>
        <begin position="1"/>
        <end position="28"/>
    </location>
</feature>
<comment type="caution">
    <text evidence="2">The sequence shown here is derived from an EMBL/GenBank/DDBJ whole genome shotgun (WGS) entry which is preliminary data.</text>
</comment>
<dbReference type="AlphaFoldDB" id="A0A318ECN4"/>
<sequence>MKMRAMLMATAALLLAACSGDGSDCASAEEERATAFQQWTAAVEDARACETNDDCVSYGGQPQCFLGCGYAVNAAEVAQLQSLASALQGRIDQCNAGPCPVPTCAPRPSGVACIEQRCTFADTR</sequence>